<evidence type="ECO:0000313" key="9">
    <source>
        <dbReference type="EMBL" id="CAB3979223.1"/>
    </source>
</evidence>
<dbReference type="InterPro" id="IPR018097">
    <property type="entry name" value="EGF_Ca-bd_CS"/>
</dbReference>
<dbReference type="InterPro" id="IPR000152">
    <property type="entry name" value="EGF-type_Asp/Asn_hydroxyl_site"/>
</dbReference>
<dbReference type="PROSITE" id="PS50026">
    <property type="entry name" value="EGF_3"/>
    <property type="match status" value="1"/>
</dbReference>
<dbReference type="Proteomes" id="UP001152795">
    <property type="component" value="Unassembled WGS sequence"/>
</dbReference>
<dbReference type="CDD" id="cd00054">
    <property type="entry name" value="EGF_CA"/>
    <property type="match status" value="1"/>
</dbReference>
<evidence type="ECO:0000256" key="2">
    <source>
        <dbReference type="ARBA" id="ARBA00022525"/>
    </source>
</evidence>
<comment type="subcellular location">
    <subcellularLocation>
        <location evidence="1">Secreted</location>
    </subcellularLocation>
</comment>
<feature type="disulfide bond" evidence="8">
    <location>
        <begin position="56"/>
        <end position="73"/>
    </location>
</feature>
<dbReference type="Pfam" id="PF07645">
    <property type="entry name" value="EGF_CA"/>
    <property type="match status" value="2"/>
</dbReference>
<protein>
    <submittedName>
        <fullName evidence="9">Fibrillin-1-like, partial</fullName>
    </submittedName>
</protein>
<dbReference type="OrthoDB" id="5989352at2759"/>
<dbReference type="GO" id="GO:0005576">
    <property type="term" value="C:extracellular region"/>
    <property type="evidence" value="ECO:0007669"/>
    <property type="project" value="UniProtKB-SubCell"/>
</dbReference>
<dbReference type="InterPro" id="IPR052080">
    <property type="entry name" value="vWF_C/EGF_Fibrillin"/>
</dbReference>
<name>A0A7D9HB40_PARCT</name>
<gene>
    <name evidence="9" type="ORF">PACLA_8A070214</name>
</gene>
<evidence type="ECO:0000256" key="1">
    <source>
        <dbReference type="ARBA" id="ARBA00004613"/>
    </source>
</evidence>
<dbReference type="FunFam" id="2.10.25.10:FF:000005">
    <property type="entry name" value="Fibrillin 2"/>
    <property type="match status" value="1"/>
</dbReference>
<evidence type="ECO:0000256" key="7">
    <source>
        <dbReference type="ARBA" id="ARBA00023180"/>
    </source>
</evidence>
<dbReference type="PANTHER" id="PTHR47333:SF4">
    <property type="entry name" value="EGF-LIKE DOMAIN-CONTAINING PROTEIN"/>
    <property type="match status" value="1"/>
</dbReference>
<comment type="caution">
    <text evidence="8">Lacks conserved residue(s) required for the propagation of feature annotation.</text>
</comment>
<sequence length="88" mass="9735">MVPDIDECIHGTHNCNTTFATCENTDGSFRCIYNDGFTENGYTCRDIDECKEGIQCNVPNNSVCKNTDGSFRCICPPGHKINMSECQG</sequence>
<dbReference type="PROSITE" id="PS01187">
    <property type="entry name" value="EGF_CA"/>
    <property type="match status" value="1"/>
</dbReference>
<keyword evidence="7" id="KW-0325">Glycoprotein</keyword>
<comment type="caution">
    <text evidence="9">The sequence shown here is derived from an EMBL/GenBank/DDBJ whole genome shotgun (WGS) entry which is preliminary data.</text>
</comment>
<dbReference type="SMART" id="SM00179">
    <property type="entry name" value="EGF_CA"/>
    <property type="match status" value="2"/>
</dbReference>
<accession>A0A7D9HB40</accession>
<keyword evidence="6 8" id="KW-1015">Disulfide bond</keyword>
<dbReference type="AlphaFoldDB" id="A0A7D9HB40"/>
<keyword evidence="3 8" id="KW-0245">EGF-like domain</keyword>
<evidence type="ECO:0000256" key="8">
    <source>
        <dbReference type="PROSITE-ProRule" id="PRU00076"/>
    </source>
</evidence>
<keyword evidence="4" id="KW-0732">Signal</keyword>
<organism evidence="9 10">
    <name type="scientific">Paramuricea clavata</name>
    <name type="common">Red gorgonian</name>
    <name type="synonym">Violescent sea-whip</name>
    <dbReference type="NCBI Taxonomy" id="317549"/>
    <lineage>
        <taxon>Eukaryota</taxon>
        <taxon>Metazoa</taxon>
        <taxon>Cnidaria</taxon>
        <taxon>Anthozoa</taxon>
        <taxon>Octocorallia</taxon>
        <taxon>Malacalcyonacea</taxon>
        <taxon>Plexauridae</taxon>
        <taxon>Paramuricea</taxon>
    </lineage>
</organism>
<proteinExistence type="predicted"/>
<dbReference type="InterPro" id="IPR049883">
    <property type="entry name" value="NOTCH1_EGF-like"/>
</dbReference>
<dbReference type="GO" id="GO:0005509">
    <property type="term" value="F:calcium ion binding"/>
    <property type="evidence" value="ECO:0007669"/>
    <property type="project" value="InterPro"/>
</dbReference>
<reference evidence="9" key="1">
    <citation type="submission" date="2020-04" db="EMBL/GenBank/DDBJ databases">
        <authorList>
            <person name="Alioto T."/>
            <person name="Alioto T."/>
            <person name="Gomez Garrido J."/>
        </authorList>
    </citation>
    <scope>NUCLEOTIDE SEQUENCE</scope>
    <source>
        <strain evidence="9">A484AB</strain>
    </source>
</reference>
<dbReference type="SUPFAM" id="SSF57196">
    <property type="entry name" value="EGF/Laminin"/>
    <property type="match status" value="2"/>
</dbReference>
<keyword evidence="2" id="KW-0964">Secreted</keyword>
<dbReference type="InterPro" id="IPR001881">
    <property type="entry name" value="EGF-like_Ca-bd_dom"/>
</dbReference>
<keyword evidence="5" id="KW-0677">Repeat</keyword>
<evidence type="ECO:0000256" key="4">
    <source>
        <dbReference type="ARBA" id="ARBA00022729"/>
    </source>
</evidence>
<dbReference type="PROSITE" id="PS00010">
    <property type="entry name" value="ASX_HYDROXYL"/>
    <property type="match status" value="1"/>
</dbReference>
<dbReference type="Gene3D" id="2.10.25.10">
    <property type="entry name" value="Laminin"/>
    <property type="match status" value="2"/>
</dbReference>
<evidence type="ECO:0000256" key="5">
    <source>
        <dbReference type="ARBA" id="ARBA00022737"/>
    </source>
</evidence>
<keyword evidence="10" id="KW-1185">Reference proteome</keyword>
<dbReference type="InterPro" id="IPR000742">
    <property type="entry name" value="EGF"/>
</dbReference>
<evidence type="ECO:0000256" key="6">
    <source>
        <dbReference type="ARBA" id="ARBA00023157"/>
    </source>
</evidence>
<evidence type="ECO:0000313" key="10">
    <source>
        <dbReference type="Proteomes" id="UP001152795"/>
    </source>
</evidence>
<dbReference type="PANTHER" id="PTHR47333">
    <property type="entry name" value="VON WILLEBRAND FACTOR C AND EGF DOMAIN-CONTAINING PROTEIN"/>
    <property type="match status" value="1"/>
</dbReference>
<evidence type="ECO:0000256" key="3">
    <source>
        <dbReference type="ARBA" id="ARBA00022536"/>
    </source>
</evidence>
<dbReference type="EMBL" id="CACRXK020000178">
    <property type="protein sequence ID" value="CAB3979223.1"/>
    <property type="molecule type" value="Genomic_DNA"/>
</dbReference>